<name>A0A644SLR4_9ZZZZ</name>
<protein>
    <recommendedName>
        <fullName evidence="1">HTH cro/C1-type domain-containing protein</fullName>
    </recommendedName>
</protein>
<dbReference type="InterPro" id="IPR010982">
    <property type="entry name" value="Lambda_DNA-bd_dom_sf"/>
</dbReference>
<dbReference type="PROSITE" id="PS50943">
    <property type="entry name" value="HTH_CROC1"/>
    <property type="match status" value="1"/>
</dbReference>
<dbReference type="Gene3D" id="1.10.260.40">
    <property type="entry name" value="lambda repressor-like DNA-binding domains"/>
    <property type="match status" value="1"/>
</dbReference>
<feature type="domain" description="HTH cro/C1-type" evidence="1">
    <location>
        <begin position="34"/>
        <end position="88"/>
    </location>
</feature>
<dbReference type="GO" id="GO:0003677">
    <property type="term" value="F:DNA binding"/>
    <property type="evidence" value="ECO:0007669"/>
    <property type="project" value="InterPro"/>
</dbReference>
<dbReference type="SMART" id="SM00530">
    <property type="entry name" value="HTH_XRE"/>
    <property type="match status" value="1"/>
</dbReference>
<dbReference type="EMBL" id="VSSQ01000001">
    <property type="protein sequence ID" value="MPL55247.1"/>
    <property type="molecule type" value="Genomic_DNA"/>
</dbReference>
<comment type="caution">
    <text evidence="2">The sequence shown here is derived from an EMBL/GenBank/DDBJ whole genome shotgun (WGS) entry which is preliminary data.</text>
</comment>
<dbReference type="CDD" id="cd00093">
    <property type="entry name" value="HTH_XRE"/>
    <property type="match status" value="1"/>
</dbReference>
<accession>A0A644SLR4</accession>
<dbReference type="SUPFAM" id="SSF47413">
    <property type="entry name" value="lambda repressor-like DNA-binding domains"/>
    <property type="match status" value="1"/>
</dbReference>
<reference evidence="2" key="1">
    <citation type="submission" date="2019-08" db="EMBL/GenBank/DDBJ databases">
        <authorList>
            <person name="Kucharzyk K."/>
            <person name="Murdoch R.W."/>
            <person name="Higgins S."/>
            <person name="Loffler F."/>
        </authorList>
    </citation>
    <scope>NUCLEOTIDE SEQUENCE</scope>
</reference>
<proteinExistence type="predicted"/>
<dbReference type="Pfam" id="PF01381">
    <property type="entry name" value="HTH_3"/>
    <property type="match status" value="1"/>
</dbReference>
<dbReference type="AlphaFoldDB" id="A0A644SLR4"/>
<evidence type="ECO:0000259" key="1">
    <source>
        <dbReference type="PROSITE" id="PS50943"/>
    </source>
</evidence>
<sequence length="135" mass="15253">MKKSKTVITDWLDKNGNIETETFIETNLEIVTRILDIMKEKKMSKSDLADKLGKQPSEISKLLSGFHNLSLKTIVKIQVVLGEKIIVATKEEQPVTSVKEYVYLTAFVSSNKKSSEDYQPTKISHIPKNLNVKVS</sequence>
<gene>
    <name evidence="2" type="ORF">SDC9_00717</name>
</gene>
<evidence type="ECO:0000313" key="2">
    <source>
        <dbReference type="EMBL" id="MPL55247.1"/>
    </source>
</evidence>
<dbReference type="InterPro" id="IPR001387">
    <property type="entry name" value="Cro/C1-type_HTH"/>
</dbReference>
<organism evidence="2">
    <name type="scientific">bioreactor metagenome</name>
    <dbReference type="NCBI Taxonomy" id="1076179"/>
    <lineage>
        <taxon>unclassified sequences</taxon>
        <taxon>metagenomes</taxon>
        <taxon>ecological metagenomes</taxon>
    </lineage>
</organism>